<dbReference type="Gene3D" id="1.20.1260.10">
    <property type="match status" value="1"/>
</dbReference>
<dbReference type="InterPro" id="IPR026820">
    <property type="entry name" value="VioB/RebD_dom"/>
</dbReference>
<evidence type="ECO:0000259" key="1">
    <source>
        <dbReference type="Pfam" id="PF12902"/>
    </source>
</evidence>
<proteinExistence type="predicted"/>
<organism evidence="2 3">
    <name type="scientific">Pseudomonas batumici</name>
    <dbReference type="NCBI Taxonomy" id="226910"/>
    <lineage>
        <taxon>Bacteria</taxon>
        <taxon>Pseudomonadati</taxon>
        <taxon>Pseudomonadota</taxon>
        <taxon>Gammaproteobacteria</taxon>
        <taxon>Pseudomonadales</taxon>
        <taxon>Pseudomonadaceae</taxon>
        <taxon>Pseudomonas</taxon>
    </lineage>
</organism>
<protein>
    <recommendedName>
        <fullName evidence="1">Iminophenyl-pyruvate dimer synthase domain-containing protein</fullName>
    </recommendedName>
</protein>
<feature type="domain" description="Iminophenyl-pyruvate dimer synthase" evidence="1">
    <location>
        <begin position="15"/>
        <end position="237"/>
    </location>
</feature>
<name>A0A0C2IGL0_9PSED</name>
<keyword evidence="3" id="KW-1185">Reference proteome</keyword>
<dbReference type="PATRIC" id="fig|226910.6.peg.2212"/>
<dbReference type="STRING" id="226910.UCMB321_2224"/>
<dbReference type="Proteomes" id="UP000031535">
    <property type="component" value="Unassembled WGS sequence"/>
</dbReference>
<comment type="caution">
    <text evidence="2">The sequence shown here is derived from an EMBL/GenBank/DDBJ whole genome shotgun (WGS) entry which is preliminary data.</text>
</comment>
<reference evidence="2 3" key="1">
    <citation type="submission" date="2015-01" db="EMBL/GenBank/DDBJ databases">
        <title>Complete genome of Pseudomonas batumici UCM B-321 producer of the batumin antibiotic with strong antistaphilococcal and potential anticancer activity.</title>
        <authorList>
            <person name="Klochko V.V."/>
            <person name="Zelena L.B."/>
            <person name="Elena K.A."/>
            <person name="Reva O.N."/>
        </authorList>
    </citation>
    <scope>NUCLEOTIDE SEQUENCE [LARGE SCALE GENOMIC DNA]</scope>
    <source>
        <strain evidence="2 3">UCM B-321</strain>
    </source>
</reference>
<dbReference type="OrthoDB" id="9795032at2"/>
<dbReference type="AlphaFoldDB" id="A0A0C2IGL0"/>
<evidence type="ECO:0000313" key="3">
    <source>
        <dbReference type="Proteomes" id="UP000031535"/>
    </source>
</evidence>
<dbReference type="PANTHER" id="PTHR34400:SF4">
    <property type="entry name" value="MEMBRANE PROTEIN"/>
    <property type="match status" value="1"/>
</dbReference>
<dbReference type="RefSeq" id="WP_040066477.1">
    <property type="nucleotide sequence ID" value="NZ_JXDG01000029.1"/>
</dbReference>
<dbReference type="PANTHER" id="PTHR34400">
    <property type="match status" value="1"/>
</dbReference>
<accession>A0A0C2IGL0</accession>
<dbReference type="Pfam" id="PF12902">
    <property type="entry name" value="Ferritin-like"/>
    <property type="match status" value="1"/>
</dbReference>
<gene>
    <name evidence="2" type="ORF">UCMB321_2224</name>
</gene>
<evidence type="ECO:0000313" key="2">
    <source>
        <dbReference type="EMBL" id="KIH84032.1"/>
    </source>
</evidence>
<dbReference type="EMBL" id="JXDG01000029">
    <property type="protein sequence ID" value="KIH84032.1"/>
    <property type="molecule type" value="Genomic_DNA"/>
</dbReference>
<sequence>MNTLEQEKSKLSHWLHTAMTLELSTIPLYMTALISIKPGKNRVAANILRSVMMEEMLHLSLAGNLLSAIGGRTTFTAENIPSFPLTLKFDGKRFKDREFEANLAPFSPDNIEIFAEIELPEGWRERPQLKAALKLDVPGYTIGEFYDEIAKKLASLCEVYGQTAVFNGNPEHQLGLNYYWSGGGRPIIINDLESAQRAIQVIVTQGEGVRHEVYDDDHDYFGQPEQVAHFFRFREIQFGRHYQPGDNPRQPPTGPAFEVDYSEVYPIKANPKSTDYVADPAMSTLNDEFNRLYSLMLYQIAEALNGASGAMYTAILNSMHDMTATALKMVATPIANDPEGRNGAPSFEWVEPAVD</sequence>
<dbReference type="InterPro" id="IPR012347">
    <property type="entry name" value="Ferritin-like"/>
</dbReference>